<dbReference type="EMBL" id="JBHTAJ010000013">
    <property type="protein sequence ID" value="MFC7179687.1"/>
    <property type="molecule type" value="Genomic_DNA"/>
</dbReference>
<keyword evidence="3" id="KW-1185">Reference proteome</keyword>
<evidence type="ECO:0000313" key="3">
    <source>
        <dbReference type="Proteomes" id="UP001596435"/>
    </source>
</evidence>
<protein>
    <submittedName>
        <fullName evidence="2">Uncharacterized protein</fullName>
    </submittedName>
</protein>
<reference evidence="3" key="1">
    <citation type="journal article" date="2019" name="Int. J. Syst. Evol. Microbiol.">
        <title>The Global Catalogue of Microorganisms (GCM) 10K type strain sequencing project: providing services to taxonomists for standard genome sequencing and annotation.</title>
        <authorList>
            <consortium name="The Broad Institute Genomics Platform"/>
            <consortium name="The Broad Institute Genome Sequencing Center for Infectious Disease"/>
            <person name="Wu L."/>
            <person name="Ma J."/>
        </authorList>
    </citation>
    <scope>NUCLEOTIDE SEQUENCE [LARGE SCALE GENOMIC DNA]</scope>
    <source>
        <strain evidence="3">CGMCC 1.12859</strain>
    </source>
</reference>
<feature type="compositionally biased region" description="Low complexity" evidence="1">
    <location>
        <begin position="86"/>
        <end position="97"/>
    </location>
</feature>
<evidence type="ECO:0000256" key="1">
    <source>
        <dbReference type="SAM" id="MobiDB-lite"/>
    </source>
</evidence>
<dbReference type="Proteomes" id="UP001596435">
    <property type="component" value="Unassembled WGS sequence"/>
</dbReference>
<accession>A0ABW2FUJ8</accession>
<proteinExistence type="predicted"/>
<organism evidence="2 3">
    <name type="scientific">Kitasatospora paranensis</name>
    <dbReference type="NCBI Taxonomy" id="258053"/>
    <lineage>
        <taxon>Bacteria</taxon>
        <taxon>Bacillati</taxon>
        <taxon>Actinomycetota</taxon>
        <taxon>Actinomycetes</taxon>
        <taxon>Kitasatosporales</taxon>
        <taxon>Streptomycetaceae</taxon>
        <taxon>Kitasatospora</taxon>
    </lineage>
</organism>
<dbReference type="RefSeq" id="WP_380230834.1">
    <property type="nucleotide sequence ID" value="NZ_JBHSVH010000002.1"/>
</dbReference>
<feature type="region of interest" description="Disordered" evidence="1">
    <location>
        <begin position="58"/>
        <end position="97"/>
    </location>
</feature>
<gene>
    <name evidence="2" type="ORF">ACFQMG_08935</name>
</gene>
<comment type="caution">
    <text evidence="2">The sequence shown here is derived from an EMBL/GenBank/DDBJ whole genome shotgun (WGS) entry which is preliminary data.</text>
</comment>
<feature type="compositionally biased region" description="Basic and acidic residues" evidence="1">
    <location>
        <begin position="65"/>
        <end position="77"/>
    </location>
</feature>
<sequence length="97" mass="10554">MRSVFVCRECALHYLPPESLEYSDGPASPVWCSVCRQRAATLGVSEPAAARALALLGAARTARPPAEEERRRPDVRPSRPARTRRSSPGPGTRSRLG</sequence>
<name>A0ABW2FUJ8_9ACTN</name>
<evidence type="ECO:0000313" key="2">
    <source>
        <dbReference type="EMBL" id="MFC7179687.1"/>
    </source>
</evidence>